<feature type="non-terminal residue" evidence="2">
    <location>
        <position position="1"/>
    </location>
</feature>
<proteinExistence type="predicted"/>
<protein>
    <submittedName>
        <fullName evidence="2">Uncharacterized protein</fullName>
    </submittedName>
</protein>
<dbReference type="EMBL" id="GBEZ01023684">
    <property type="protein sequence ID" value="JAC63221.1"/>
    <property type="molecule type" value="Transcribed_RNA"/>
</dbReference>
<feature type="compositionally biased region" description="Low complexity" evidence="1">
    <location>
        <begin position="1"/>
        <end position="13"/>
    </location>
</feature>
<dbReference type="AlphaFoldDB" id="A0A061QY44"/>
<evidence type="ECO:0000256" key="1">
    <source>
        <dbReference type="SAM" id="MobiDB-lite"/>
    </source>
</evidence>
<accession>A0A061QY44</accession>
<reference evidence="2" key="1">
    <citation type="submission" date="2014-05" db="EMBL/GenBank/DDBJ databases">
        <title>The transcriptome of the halophilic microalga Tetraselmis sp. GSL018 isolated from the Great Salt Lake, Utah.</title>
        <authorList>
            <person name="Jinkerson R.E."/>
            <person name="D'Adamo S."/>
            <person name="Posewitz M.C."/>
        </authorList>
    </citation>
    <scope>NUCLEOTIDE SEQUENCE</scope>
    <source>
        <strain evidence="2">GSL018</strain>
    </source>
</reference>
<name>A0A061QY44_9CHLO</name>
<gene>
    <name evidence="2" type="ORF">TSPGSL018_21176</name>
</gene>
<feature type="region of interest" description="Disordered" evidence="1">
    <location>
        <begin position="1"/>
        <end position="35"/>
    </location>
</feature>
<evidence type="ECO:0000313" key="2">
    <source>
        <dbReference type="EMBL" id="JAC63221.1"/>
    </source>
</evidence>
<sequence length="60" mass="6148">IGSRGRAGSSAGPSLGGGPGAGPRPAERPVAPFRPQLPHGLVRAAETCFSKLQAFNHVWD</sequence>
<organism evidence="2">
    <name type="scientific">Tetraselmis sp. GSL018</name>
    <dbReference type="NCBI Taxonomy" id="582737"/>
    <lineage>
        <taxon>Eukaryota</taxon>
        <taxon>Viridiplantae</taxon>
        <taxon>Chlorophyta</taxon>
        <taxon>core chlorophytes</taxon>
        <taxon>Chlorodendrophyceae</taxon>
        <taxon>Chlorodendrales</taxon>
        <taxon>Chlorodendraceae</taxon>
        <taxon>Tetraselmis</taxon>
    </lineage>
</organism>